<dbReference type="PROSITE" id="PS50222">
    <property type="entry name" value="EF_HAND_2"/>
    <property type="match status" value="3"/>
</dbReference>
<feature type="domain" description="EF-hand" evidence="9">
    <location>
        <begin position="917"/>
        <end position="952"/>
    </location>
</feature>
<dbReference type="Gene3D" id="1.10.238.10">
    <property type="entry name" value="EF-hand"/>
    <property type="match status" value="2"/>
</dbReference>
<feature type="domain" description="EF-hand" evidence="9">
    <location>
        <begin position="960"/>
        <end position="995"/>
    </location>
</feature>
<feature type="transmembrane region" description="Helical" evidence="8">
    <location>
        <begin position="1368"/>
        <end position="1390"/>
    </location>
</feature>
<name>A0AAD9LM51_9STRA</name>
<dbReference type="Proteomes" id="UP001259832">
    <property type="component" value="Unassembled WGS sequence"/>
</dbReference>
<keyword evidence="5 8" id="KW-1133">Transmembrane helix</keyword>
<proteinExistence type="predicted"/>
<feature type="transmembrane region" description="Helical" evidence="8">
    <location>
        <begin position="1402"/>
        <end position="1421"/>
    </location>
</feature>
<keyword evidence="6 8" id="KW-0472">Membrane</keyword>
<protein>
    <submittedName>
        <fullName evidence="10">Calmodulin-3</fullName>
    </submittedName>
</protein>
<dbReference type="PROSITE" id="PS00018">
    <property type="entry name" value="EF_HAND_1"/>
    <property type="match status" value="3"/>
</dbReference>
<feature type="transmembrane region" description="Helical" evidence="8">
    <location>
        <begin position="229"/>
        <end position="246"/>
    </location>
</feature>
<evidence type="ECO:0000256" key="7">
    <source>
        <dbReference type="SAM" id="MobiDB-lite"/>
    </source>
</evidence>
<feature type="transmembrane region" description="Helical" evidence="8">
    <location>
        <begin position="1841"/>
        <end position="1865"/>
    </location>
</feature>
<feature type="transmembrane region" description="Helical" evidence="8">
    <location>
        <begin position="545"/>
        <end position="566"/>
    </location>
</feature>
<sequence>MTPSSHKIERRTQSPSALAAAGENYMDLDALRTPTTQSMQLRLRKQASTSSSVANEEVRGHKTIARVKRISRRPEEKGKISALRVNSLKSFRRHISCAYRAAAGVLLAGVIQTGSSASPPGYRFLPSFYYLGGLAYAAIMVIYASAPTVGGVVQQIWQIDLGVGVALLYNFGVFLILPITQGDLISVPENLNDTPYFVSLHDWGLVSPFMLVFTFVVFLLPIQHNVKKFAVMSNSFFMLKFINPMNPRASGTGLKDLNNSDYATQGLLKNLAVYSIIGVVGTLISLMTVLLPTPLFATKKLMRHMAHAPNDIRKILNLIMDSYCFRVKDIKKMDFFRLRLDRLLGAAQHRLSEMEELLDDCWWEELVGVGLCLTFNKNVAKQFVKLYARLLKDLRAMKFAIEAENGHWTHVVLMRRMQHSLHIMQTEANDLLQEIAHKVLEASTDMPTQKFAHLEQTVNQFMKKYTKLYGAMLSAEVHSPGDVGKTMSLNVFIYSFHSFVHTLFAFEERFNHKNFTCRYRLFKFINVVWSSIYQGTMYMKKMAIFAVRTTLAVLLAYCASTFIFAFSATGPTAIAMVAQFHVGGTYGNMMNRMAGLVAGTVIPSILHFFVCKISGVVFYNAANNIVLFVWIVGSMYVCYSSSYLRMAGMVSAYMSASVLLDHTCRTTTKTLSYSSLTENSVAIIILMLVEASLQPQSARGLLRSNIQQLLGAYSKVFRQVFTHHITSTDTATFPTVKLNEKEVRALHKELSLTLPAILKQQKKLVQDANAEPSLWKTKFSNEQYMQVLSVCWTLLDRLRLLSDLVEWRESTNCDCYRLKRRNAGTLDAECTAAFKEQEGEKAQQPETVYFTAIAPTTADMVPEAPLPPLPANATPAVAKARFDRSQNAYESVVEESFDALVTLFSKGFTYKTADDYTIYLQMKEAFRIADKDRSGTVDASELVVLLEKLMPYLGGQGNVHIEQYVDEFMRLVDKNHDGQITFAEFMQALNDGFRLELEIYENTATMIPSNTDQTMDPPSQKKDCGCSMAISDDSSMVDILESSAATSDALMTLPASAARVYIPRSTMFFIPPSSSSGLSSYLAGSGDERGLLHEPVSSRRRWIESRTDSAGVALLNVESFSLNEAAATLKQSYGELLLRSLDDDDQHVTMEDFVVMSCLITACEDIATILTRLNTLAAPSTDHLSVDMDIDSSGVPLTSATEASDYYVDLQSPPPQSQSMRLRLRKQASNNSILSAEAAENLKRRVARVKKNKHPKEARVFKLHLQLALRFAVGVLLAGVVQTSGSDKEYLFLPASYYLGGLTVASMMVIYAAANTVGGVLEQVWQIDVGVAIALLYNFVVFACVPITQGDLLTVSKNINGSTYFVSLQDWGVTLPLLALFTLVVLLSPIQTNVKKFAVSTNLYFTLTLVDPMNPVFTTVLKDNSDGNSYYGTDNLLKQLAIYSAVGVVGTLIALVTMILPFPIFAMKKLRRHMAASPHDIRDILNLIVDSYCFRAKDIKKMDFFKLRLDRLLENAHERLAIMESLLSDCWWEELVGLGFCFHFNKTVAKQLVKLYAKLLADLHAMKFAIEAETCHWTHVVLLKKMQTRFYVLQVEANDLLEDISLKIVRSSRNMSSPKFASLEQALERLMAKYTTLYGNLLSADVHTADDVGKTMPLNVFVYSFHVFVITMLEFEDKFNRKNFSARYRVKSFLKLACRSLLQPISYPRRSIIFAFRTTLAIIIGICCATFIFAFSSTAPTAIAMVAEDNIGGTYGNTVNRVGGLVAGTVVPSIFSFFVCKISNDYIYNTLNNIVLFIWTVGSMYVWFCGHYMALAGMTSAFMAASVLLDHSCRSSSSSTTVSYASLTQNALGILILMIVEVVIYPRSSRGLLRSNIQQLLTQYRGVFHDVFHHHIAYNRPTPNVVGPLTEEDIETANALLSHGDMKILKDQLKEALPGLLKTQAKLVDGSTMEPTLWKPPFSTSKYTSVLNVCRELLDRIDVLVDLVEWSENRRSSGKDKPLRRWQQSRIDAECTAAFTAAQEPPSPTSAAVAELVGESTDSIDENTPSSPLPNVSVTSPAVAKIKWEQSLAVVEAGVEEAFETLVTLFGEEFSGSTAEDHAIYLQMKEAFRIADVQRRGVVDASELSILLEKLMPYYGSQGIEGMEQYVDEFMNLVDQDHDGKISFGEFMQALNEGFRLELEIYDDQPQVPVGEIVSGPNGAQLTHSKSIRLLRRSTLRRNSIESEDPSTPGKKKRVTIVSPPPEDSRPRASSNFVDASTFDSKTGLDTTKSVPNTSRRHRFRGMSSNSESSAPEALLNVEAFTLTEAAAALKQSYGECLLGYVDDHSKRVTMEDFIAMSCVISACENISENLTRLNTLAAS</sequence>
<dbReference type="EMBL" id="JASMQC010000014">
    <property type="protein sequence ID" value="KAK1940537.1"/>
    <property type="molecule type" value="Genomic_DNA"/>
</dbReference>
<feature type="transmembrane region" description="Helical" evidence="8">
    <location>
        <begin position="625"/>
        <end position="644"/>
    </location>
</feature>
<feature type="domain" description="EF-hand" evidence="9">
    <location>
        <begin position="2146"/>
        <end position="2181"/>
    </location>
</feature>
<feature type="transmembrane region" description="Helical" evidence="8">
    <location>
        <begin position="1786"/>
        <end position="1806"/>
    </location>
</feature>
<evidence type="ECO:0000256" key="4">
    <source>
        <dbReference type="ARBA" id="ARBA00022837"/>
    </source>
</evidence>
<comment type="caution">
    <text evidence="10">The sequence shown here is derived from an EMBL/GenBank/DDBJ whole genome shotgun (WGS) entry which is preliminary data.</text>
</comment>
<feature type="transmembrane region" description="Helical" evidence="8">
    <location>
        <begin position="97"/>
        <end position="115"/>
    </location>
</feature>
<dbReference type="InterPro" id="IPR011992">
    <property type="entry name" value="EF-hand-dom_pair"/>
</dbReference>
<feature type="transmembrane region" description="Helical" evidence="8">
    <location>
        <begin position="127"/>
        <end position="149"/>
    </location>
</feature>
<feature type="region of interest" description="Disordered" evidence="7">
    <location>
        <begin position="2217"/>
        <end position="2293"/>
    </location>
</feature>
<dbReference type="SUPFAM" id="SSF47473">
    <property type="entry name" value="EF-hand"/>
    <property type="match status" value="1"/>
</dbReference>
<dbReference type="SMART" id="SM00054">
    <property type="entry name" value="EFh"/>
    <property type="match status" value="4"/>
</dbReference>
<feature type="transmembrane region" description="Helical" evidence="8">
    <location>
        <begin position="1812"/>
        <end position="1829"/>
    </location>
</feature>
<evidence type="ECO:0000313" key="11">
    <source>
        <dbReference type="Proteomes" id="UP001259832"/>
    </source>
</evidence>
<evidence type="ECO:0000259" key="9">
    <source>
        <dbReference type="PROSITE" id="PS50222"/>
    </source>
</evidence>
<organism evidence="10 11">
    <name type="scientific">Phytophthora citrophthora</name>
    <dbReference type="NCBI Taxonomy" id="4793"/>
    <lineage>
        <taxon>Eukaryota</taxon>
        <taxon>Sar</taxon>
        <taxon>Stramenopiles</taxon>
        <taxon>Oomycota</taxon>
        <taxon>Peronosporomycetes</taxon>
        <taxon>Peronosporales</taxon>
        <taxon>Peronosporaceae</taxon>
        <taxon>Phytophthora</taxon>
    </lineage>
</organism>
<accession>A0AAD9LM51</accession>
<keyword evidence="4" id="KW-0106">Calcium</keyword>
<dbReference type="InterPro" id="IPR018247">
    <property type="entry name" value="EF_Hand_1_Ca_BS"/>
</dbReference>
<evidence type="ECO:0000256" key="2">
    <source>
        <dbReference type="ARBA" id="ARBA00022475"/>
    </source>
</evidence>
<evidence type="ECO:0000313" key="10">
    <source>
        <dbReference type="EMBL" id="KAK1940537.1"/>
    </source>
</evidence>
<dbReference type="PANTHER" id="PTHR30509">
    <property type="entry name" value="P-HYDROXYBENZOIC ACID EFFLUX PUMP SUBUNIT-RELATED"/>
    <property type="match status" value="1"/>
</dbReference>
<feature type="transmembrane region" description="Helical" evidence="8">
    <location>
        <begin position="271"/>
        <end position="297"/>
    </location>
</feature>
<feature type="transmembrane region" description="Helical" evidence="8">
    <location>
        <begin position="1297"/>
        <end position="1317"/>
    </location>
</feature>
<feature type="transmembrane region" description="Helical" evidence="8">
    <location>
        <begin position="1714"/>
        <end position="1735"/>
    </location>
</feature>
<dbReference type="FunFam" id="1.10.238.10:FF:000926">
    <property type="entry name" value="Uncharacterized protein"/>
    <property type="match status" value="1"/>
</dbReference>
<comment type="subcellular location">
    <subcellularLocation>
        <location evidence="1">Cell membrane</location>
        <topology evidence="1">Multi-pass membrane protein</topology>
    </subcellularLocation>
</comment>
<dbReference type="CDD" id="cd00051">
    <property type="entry name" value="EFh"/>
    <property type="match status" value="2"/>
</dbReference>
<dbReference type="GO" id="GO:0005886">
    <property type="term" value="C:plasma membrane"/>
    <property type="evidence" value="ECO:0007669"/>
    <property type="project" value="UniProtKB-SubCell"/>
</dbReference>
<feature type="transmembrane region" description="Helical" evidence="8">
    <location>
        <begin position="161"/>
        <end position="180"/>
    </location>
</feature>
<evidence type="ECO:0000256" key="8">
    <source>
        <dbReference type="SAM" id="Phobius"/>
    </source>
</evidence>
<feature type="transmembrane region" description="Helical" evidence="8">
    <location>
        <begin position="1441"/>
        <end position="1465"/>
    </location>
</feature>
<gene>
    <name evidence="10" type="ORF">P3T76_007988</name>
</gene>
<feature type="transmembrane region" description="Helical" evidence="8">
    <location>
        <begin position="1329"/>
        <end position="1348"/>
    </location>
</feature>
<evidence type="ECO:0000256" key="6">
    <source>
        <dbReference type="ARBA" id="ARBA00023136"/>
    </source>
</evidence>
<feature type="compositionally biased region" description="Polar residues" evidence="7">
    <location>
        <begin position="2252"/>
        <end position="2278"/>
    </location>
</feature>
<dbReference type="Pfam" id="PF13499">
    <property type="entry name" value="EF-hand_7"/>
    <property type="match status" value="2"/>
</dbReference>
<feature type="transmembrane region" description="Helical" evidence="8">
    <location>
        <begin position="200"/>
        <end position="222"/>
    </location>
</feature>
<keyword evidence="11" id="KW-1185">Reference proteome</keyword>
<evidence type="ECO:0000256" key="5">
    <source>
        <dbReference type="ARBA" id="ARBA00022989"/>
    </source>
</evidence>
<dbReference type="PANTHER" id="PTHR30509:SF9">
    <property type="entry name" value="MULTIDRUG RESISTANCE PROTEIN MDTO"/>
    <property type="match status" value="1"/>
</dbReference>
<dbReference type="InterPro" id="IPR002048">
    <property type="entry name" value="EF_hand_dom"/>
</dbReference>
<keyword evidence="2" id="KW-1003">Cell membrane</keyword>
<feature type="transmembrane region" description="Helical" evidence="8">
    <location>
        <begin position="1762"/>
        <end position="1779"/>
    </location>
</feature>
<evidence type="ECO:0000256" key="3">
    <source>
        <dbReference type="ARBA" id="ARBA00022692"/>
    </source>
</evidence>
<feature type="transmembrane region" description="Helical" evidence="8">
    <location>
        <begin position="596"/>
        <end position="619"/>
    </location>
</feature>
<reference evidence="10" key="1">
    <citation type="submission" date="2023-08" db="EMBL/GenBank/DDBJ databases">
        <title>Reference Genome Resource for the Citrus Pathogen Phytophthora citrophthora.</title>
        <authorList>
            <person name="Moller H."/>
            <person name="Coetzee B."/>
            <person name="Rose L.J."/>
            <person name="Van Niekerk J.M."/>
        </authorList>
    </citation>
    <scope>NUCLEOTIDE SEQUENCE</scope>
    <source>
        <strain evidence="10">STE-U-9442</strain>
    </source>
</reference>
<dbReference type="GO" id="GO:0005509">
    <property type="term" value="F:calcium ion binding"/>
    <property type="evidence" value="ECO:0007669"/>
    <property type="project" value="InterPro"/>
</dbReference>
<evidence type="ECO:0000256" key="1">
    <source>
        <dbReference type="ARBA" id="ARBA00004651"/>
    </source>
</evidence>
<keyword evidence="3 8" id="KW-0812">Transmembrane</keyword>